<proteinExistence type="predicted"/>
<accession>A0A0E9W6G5</accession>
<dbReference type="EMBL" id="GBXM01022613">
    <property type="protein sequence ID" value="JAH85964.1"/>
    <property type="molecule type" value="Transcribed_RNA"/>
</dbReference>
<dbReference type="AlphaFoldDB" id="A0A0E9W6G5"/>
<evidence type="ECO:0000313" key="1">
    <source>
        <dbReference type="EMBL" id="JAH85964.1"/>
    </source>
</evidence>
<reference evidence="1" key="1">
    <citation type="submission" date="2014-11" db="EMBL/GenBank/DDBJ databases">
        <authorList>
            <person name="Amaro Gonzalez C."/>
        </authorList>
    </citation>
    <scope>NUCLEOTIDE SEQUENCE</scope>
</reference>
<protein>
    <submittedName>
        <fullName evidence="1">Uncharacterized protein</fullName>
    </submittedName>
</protein>
<name>A0A0E9W6G5_ANGAN</name>
<reference evidence="1" key="2">
    <citation type="journal article" date="2015" name="Fish Shellfish Immunol.">
        <title>Early steps in the European eel (Anguilla anguilla)-Vibrio vulnificus interaction in the gills: Role of the RtxA13 toxin.</title>
        <authorList>
            <person name="Callol A."/>
            <person name="Pajuelo D."/>
            <person name="Ebbesson L."/>
            <person name="Teles M."/>
            <person name="MacKenzie S."/>
            <person name="Amaro C."/>
        </authorList>
    </citation>
    <scope>NUCLEOTIDE SEQUENCE</scope>
</reference>
<sequence length="23" mass="2847">MFLSFKLYLQTQPFLHFPCMKLL</sequence>
<organism evidence="1">
    <name type="scientific">Anguilla anguilla</name>
    <name type="common">European freshwater eel</name>
    <name type="synonym">Muraena anguilla</name>
    <dbReference type="NCBI Taxonomy" id="7936"/>
    <lineage>
        <taxon>Eukaryota</taxon>
        <taxon>Metazoa</taxon>
        <taxon>Chordata</taxon>
        <taxon>Craniata</taxon>
        <taxon>Vertebrata</taxon>
        <taxon>Euteleostomi</taxon>
        <taxon>Actinopterygii</taxon>
        <taxon>Neopterygii</taxon>
        <taxon>Teleostei</taxon>
        <taxon>Anguilliformes</taxon>
        <taxon>Anguillidae</taxon>
        <taxon>Anguilla</taxon>
    </lineage>
</organism>